<gene>
    <name evidence="1" type="ORF">DXC89_02240</name>
</gene>
<comment type="caution">
    <text evidence="1">The sequence shown here is derived from an EMBL/GenBank/DDBJ whole genome shotgun (WGS) entry which is preliminary data.</text>
</comment>
<name>A0A3E4QM91_9BACT</name>
<protein>
    <submittedName>
        <fullName evidence="1">Uncharacterized protein</fullName>
    </submittedName>
</protein>
<organism evidence="1 2">
    <name type="scientific">Prevotella disiens</name>
    <dbReference type="NCBI Taxonomy" id="28130"/>
    <lineage>
        <taxon>Bacteria</taxon>
        <taxon>Pseudomonadati</taxon>
        <taxon>Bacteroidota</taxon>
        <taxon>Bacteroidia</taxon>
        <taxon>Bacteroidales</taxon>
        <taxon>Prevotellaceae</taxon>
        <taxon>Prevotella</taxon>
    </lineage>
</organism>
<sequence>MSKRSPIVLRFEIACFAPPNSLFCAPKPIVLKIFLLADDFEVVTPTMISSVSCQYSCESTGVLLGKYWGTLMKVRCVPIVKLLRNALHRG</sequence>
<evidence type="ECO:0000313" key="2">
    <source>
        <dbReference type="Proteomes" id="UP000260835"/>
    </source>
</evidence>
<reference evidence="1 2" key="1">
    <citation type="submission" date="2018-08" db="EMBL/GenBank/DDBJ databases">
        <title>A genome reference for cultivated species of the human gut microbiota.</title>
        <authorList>
            <person name="Zou Y."/>
            <person name="Xue W."/>
            <person name="Luo G."/>
        </authorList>
    </citation>
    <scope>NUCLEOTIDE SEQUENCE [LARGE SCALE GENOMIC DNA]</scope>
    <source>
        <strain evidence="1 2">TF09-12</strain>
    </source>
</reference>
<proteinExistence type="predicted"/>
<dbReference type="Proteomes" id="UP000260835">
    <property type="component" value="Unassembled WGS sequence"/>
</dbReference>
<dbReference type="AlphaFoldDB" id="A0A3E4QM91"/>
<accession>A0A3E4QM91</accession>
<evidence type="ECO:0000313" key="1">
    <source>
        <dbReference type="EMBL" id="RGL04789.1"/>
    </source>
</evidence>
<dbReference type="EMBL" id="QSRD01000009">
    <property type="protein sequence ID" value="RGL04789.1"/>
    <property type="molecule type" value="Genomic_DNA"/>
</dbReference>